<feature type="region of interest" description="Disordered" evidence="1">
    <location>
        <begin position="82"/>
        <end position="171"/>
    </location>
</feature>
<feature type="region of interest" description="Disordered" evidence="1">
    <location>
        <begin position="25"/>
        <end position="57"/>
    </location>
</feature>
<comment type="caution">
    <text evidence="2">The sequence shown here is derived from an EMBL/GenBank/DDBJ whole genome shotgun (WGS) entry which is preliminary data.</text>
</comment>
<evidence type="ECO:0000313" key="2">
    <source>
        <dbReference type="EMBL" id="KAD5802661.1"/>
    </source>
</evidence>
<evidence type="ECO:0000313" key="3">
    <source>
        <dbReference type="Proteomes" id="UP000326396"/>
    </source>
</evidence>
<feature type="compositionally biased region" description="Acidic residues" evidence="1">
    <location>
        <begin position="119"/>
        <end position="130"/>
    </location>
</feature>
<feature type="compositionally biased region" description="Basic and acidic residues" evidence="1">
    <location>
        <begin position="38"/>
        <end position="56"/>
    </location>
</feature>
<dbReference type="AlphaFoldDB" id="A0A5N6P1Z2"/>
<gene>
    <name evidence="2" type="ORF">E3N88_14021</name>
</gene>
<feature type="compositionally biased region" description="Basic and acidic residues" evidence="1">
    <location>
        <begin position="153"/>
        <end position="163"/>
    </location>
</feature>
<feature type="compositionally biased region" description="Polar residues" evidence="1">
    <location>
        <begin position="143"/>
        <end position="152"/>
    </location>
</feature>
<dbReference type="EMBL" id="SZYD01000007">
    <property type="protein sequence ID" value="KAD5802661.1"/>
    <property type="molecule type" value="Genomic_DNA"/>
</dbReference>
<dbReference type="OrthoDB" id="1937287at2759"/>
<dbReference type="Proteomes" id="UP000326396">
    <property type="component" value="Linkage Group LG15"/>
</dbReference>
<reference evidence="2 3" key="1">
    <citation type="submission" date="2019-05" db="EMBL/GenBank/DDBJ databases">
        <title>Mikania micrantha, genome provides insights into the molecular mechanism of rapid growth.</title>
        <authorList>
            <person name="Liu B."/>
        </authorList>
    </citation>
    <scope>NUCLEOTIDE SEQUENCE [LARGE SCALE GENOMIC DNA]</scope>
    <source>
        <strain evidence="2">NLD-2019</strain>
        <tissue evidence="2">Leaf</tissue>
    </source>
</reference>
<evidence type="ECO:0000256" key="1">
    <source>
        <dbReference type="SAM" id="MobiDB-lite"/>
    </source>
</evidence>
<proteinExistence type="predicted"/>
<organism evidence="2 3">
    <name type="scientific">Mikania micrantha</name>
    <name type="common">bitter vine</name>
    <dbReference type="NCBI Taxonomy" id="192012"/>
    <lineage>
        <taxon>Eukaryota</taxon>
        <taxon>Viridiplantae</taxon>
        <taxon>Streptophyta</taxon>
        <taxon>Embryophyta</taxon>
        <taxon>Tracheophyta</taxon>
        <taxon>Spermatophyta</taxon>
        <taxon>Magnoliopsida</taxon>
        <taxon>eudicotyledons</taxon>
        <taxon>Gunneridae</taxon>
        <taxon>Pentapetalae</taxon>
        <taxon>asterids</taxon>
        <taxon>campanulids</taxon>
        <taxon>Asterales</taxon>
        <taxon>Asteraceae</taxon>
        <taxon>Asteroideae</taxon>
        <taxon>Heliantheae alliance</taxon>
        <taxon>Eupatorieae</taxon>
        <taxon>Mikania</taxon>
    </lineage>
</organism>
<sequence length="194" mass="21646">MFEDIALTEYEDLSYVRRAAPAVKPTVAPPIPTRGLHRGVEDDKLRDQKTEEHDTLLRNQQAGFLDLQRSVGELAKRFDERPGVSFRTNTDPNPRGHVKAVTTHSGRGGDVELPPPVIPDDDEPVDEDIELGTPAGVPLRLDTASTAPSSESSVERLKREKVKEKKRGKRVAEELEIDLTKLPYPARALQLKRD</sequence>
<accession>A0A5N6P1Z2</accession>
<name>A0A5N6P1Z2_9ASTR</name>
<protein>
    <submittedName>
        <fullName evidence="2">Uncharacterized protein</fullName>
    </submittedName>
</protein>
<keyword evidence="3" id="KW-1185">Reference proteome</keyword>